<accession>A0A9N8WEJ2</accession>
<dbReference type="Proteomes" id="UP000789706">
    <property type="component" value="Unassembled WGS sequence"/>
</dbReference>
<feature type="compositionally biased region" description="Polar residues" evidence="1">
    <location>
        <begin position="59"/>
        <end position="69"/>
    </location>
</feature>
<feature type="region of interest" description="Disordered" evidence="1">
    <location>
        <begin position="55"/>
        <end position="78"/>
    </location>
</feature>
<organism evidence="2 3">
    <name type="scientific">Diversispora eburnea</name>
    <dbReference type="NCBI Taxonomy" id="1213867"/>
    <lineage>
        <taxon>Eukaryota</taxon>
        <taxon>Fungi</taxon>
        <taxon>Fungi incertae sedis</taxon>
        <taxon>Mucoromycota</taxon>
        <taxon>Glomeromycotina</taxon>
        <taxon>Glomeromycetes</taxon>
        <taxon>Diversisporales</taxon>
        <taxon>Diversisporaceae</taxon>
        <taxon>Diversispora</taxon>
    </lineage>
</organism>
<proteinExistence type="predicted"/>
<gene>
    <name evidence="2" type="ORF">DEBURN_LOCUS3693</name>
</gene>
<dbReference type="EMBL" id="CAJVPK010000243">
    <property type="protein sequence ID" value="CAG8481590.1"/>
    <property type="molecule type" value="Genomic_DNA"/>
</dbReference>
<evidence type="ECO:0000313" key="2">
    <source>
        <dbReference type="EMBL" id="CAG8481590.1"/>
    </source>
</evidence>
<evidence type="ECO:0000313" key="3">
    <source>
        <dbReference type="Proteomes" id="UP000789706"/>
    </source>
</evidence>
<dbReference type="OrthoDB" id="2367735at2759"/>
<reference evidence="2" key="1">
    <citation type="submission" date="2021-06" db="EMBL/GenBank/DDBJ databases">
        <authorList>
            <person name="Kallberg Y."/>
            <person name="Tangrot J."/>
            <person name="Rosling A."/>
        </authorList>
    </citation>
    <scope>NUCLEOTIDE SEQUENCE</scope>
    <source>
        <strain evidence="2">AZ414A</strain>
    </source>
</reference>
<dbReference type="AlphaFoldDB" id="A0A9N8WEJ2"/>
<comment type="caution">
    <text evidence="2">The sequence shown here is derived from an EMBL/GenBank/DDBJ whole genome shotgun (WGS) entry which is preliminary data.</text>
</comment>
<keyword evidence="3" id="KW-1185">Reference proteome</keyword>
<name>A0A9N8WEJ2_9GLOM</name>
<protein>
    <submittedName>
        <fullName evidence="2">2629_t:CDS:1</fullName>
    </submittedName>
</protein>
<evidence type="ECO:0000256" key="1">
    <source>
        <dbReference type="SAM" id="MobiDB-lite"/>
    </source>
</evidence>
<sequence length="78" mass="9229">MTQKNSKERKQYWIPDNYIVETEMGKRKLRCEMKYGKLHQCQLEISNKSITSRKRPLSLIQSKSGQSKRFTAFGKDSE</sequence>